<proteinExistence type="predicted"/>
<feature type="compositionally biased region" description="Low complexity" evidence="1">
    <location>
        <begin position="137"/>
        <end position="152"/>
    </location>
</feature>
<dbReference type="EMBL" id="CADEPM010000007">
    <property type="protein sequence ID" value="CAB3408762.1"/>
    <property type="molecule type" value="Genomic_DNA"/>
</dbReference>
<accession>A0A8S1F8C8</accession>
<name>A0A8S1F8C8_9PELO</name>
<reference evidence="2 3" key="1">
    <citation type="submission" date="2020-04" db="EMBL/GenBank/DDBJ databases">
        <authorList>
            <person name="Laetsch R D."/>
            <person name="Stevens L."/>
            <person name="Kumar S."/>
            <person name="Blaxter L. M."/>
        </authorList>
    </citation>
    <scope>NUCLEOTIDE SEQUENCE [LARGE SCALE GENOMIC DNA]</scope>
</reference>
<evidence type="ECO:0000313" key="3">
    <source>
        <dbReference type="Proteomes" id="UP000494206"/>
    </source>
</evidence>
<comment type="caution">
    <text evidence="2">The sequence shown here is derived from an EMBL/GenBank/DDBJ whole genome shotgun (WGS) entry which is preliminary data.</text>
</comment>
<sequence length="359" mass="41090">MVRGNSYFRCDSVDSDNDSELNMVMYTGPRSTKTKKLHHSHIQAQREVPKQMLPLRSQIPSLFSVPITNCPTSPKPTKDFAKHNLAFIEKENRQLSVRVPRSREMKPAQQYHSTQESNAFRMSGYSGLYTPKATPTSNRASSGVSSSSSETLMSGISMGSLDKKRFEDLEDPAVEVDLDIFLRNDAKSSYYMAQQQQHLQQQQYQQQQQQIRLKPQQLLQQQNTIQIQGKTLYGSMYPKAPFGDVSMVFDSREVPSTSRLNHVAAYANQARAQQQQQQQNQQPRQAPKKSCDYCWGSYVEMCQRVSVAEPMYPVDGPWNWHCLFDSDGRVVCPRLWFVQVERAGDAMLSQMARPQQPQF</sequence>
<evidence type="ECO:0000313" key="2">
    <source>
        <dbReference type="EMBL" id="CAB3408762.1"/>
    </source>
</evidence>
<keyword evidence="3" id="KW-1185">Reference proteome</keyword>
<feature type="region of interest" description="Disordered" evidence="1">
    <location>
        <begin position="131"/>
        <end position="152"/>
    </location>
</feature>
<gene>
    <name evidence="2" type="ORF">CBOVIS_LOCUS10502</name>
</gene>
<protein>
    <submittedName>
        <fullName evidence="2">Uncharacterized protein</fullName>
    </submittedName>
</protein>
<dbReference type="Proteomes" id="UP000494206">
    <property type="component" value="Unassembled WGS sequence"/>
</dbReference>
<evidence type="ECO:0000256" key="1">
    <source>
        <dbReference type="SAM" id="MobiDB-lite"/>
    </source>
</evidence>
<organism evidence="2 3">
    <name type="scientific">Caenorhabditis bovis</name>
    <dbReference type="NCBI Taxonomy" id="2654633"/>
    <lineage>
        <taxon>Eukaryota</taxon>
        <taxon>Metazoa</taxon>
        <taxon>Ecdysozoa</taxon>
        <taxon>Nematoda</taxon>
        <taxon>Chromadorea</taxon>
        <taxon>Rhabditida</taxon>
        <taxon>Rhabditina</taxon>
        <taxon>Rhabditomorpha</taxon>
        <taxon>Rhabditoidea</taxon>
        <taxon>Rhabditidae</taxon>
        <taxon>Peloderinae</taxon>
        <taxon>Caenorhabditis</taxon>
    </lineage>
</organism>
<dbReference type="OrthoDB" id="5787390at2759"/>
<dbReference type="AlphaFoldDB" id="A0A8S1F8C8"/>